<dbReference type="GO" id="GO:0000166">
    <property type="term" value="F:nucleotide binding"/>
    <property type="evidence" value="ECO:0007669"/>
    <property type="project" value="UniProtKB-KW"/>
</dbReference>
<gene>
    <name evidence="7" type="ORF">BLEM_1955</name>
</gene>
<keyword evidence="8" id="KW-1185">Reference proteome</keyword>
<evidence type="ECO:0000256" key="5">
    <source>
        <dbReference type="ARBA" id="ARBA00022801"/>
    </source>
</evidence>
<reference evidence="7 8" key="1">
    <citation type="journal article" date="2017" name="BMC Genomics">
        <title>Comparative genomic and phylogenomic analyses of the Bifidobacteriaceae family.</title>
        <authorList>
            <person name="Lugli G.A."/>
            <person name="Milani C."/>
            <person name="Turroni F."/>
            <person name="Duranti S."/>
            <person name="Mancabelli L."/>
            <person name="Mangifesta M."/>
            <person name="Ferrario C."/>
            <person name="Modesto M."/>
            <person name="Mattarelli P."/>
            <person name="Jiri K."/>
            <person name="van Sinderen D."/>
            <person name="Ventura M."/>
        </authorList>
    </citation>
    <scope>NUCLEOTIDE SEQUENCE [LARGE SCALE GENOMIC DNA]</scope>
    <source>
        <strain evidence="7 8">DSM 28807</strain>
    </source>
</reference>
<dbReference type="InterPro" id="IPR051813">
    <property type="entry name" value="HepT_RNase_toxin"/>
</dbReference>
<keyword evidence="5" id="KW-0378">Hydrolase</keyword>
<dbReference type="PANTHER" id="PTHR34139">
    <property type="entry name" value="UPF0331 PROTEIN MJ0127"/>
    <property type="match status" value="1"/>
</dbReference>
<evidence type="ECO:0000313" key="7">
    <source>
        <dbReference type="EMBL" id="OZG60266.1"/>
    </source>
</evidence>
<evidence type="ECO:0000256" key="1">
    <source>
        <dbReference type="ARBA" id="ARBA00022553"/>
    </source>
</evidence>
<sequence length="124" mass="14203">MSGTIHADQRYRDETNLLRLFEHLEHALADASQMDSADALESDRRLFNSVAMEMLQAQESARRLSDEFLSSAPALPWKELRGLRNIIVHQYDEIESHALYESATANVKSLLEQLRPYVATIEDE</sequence>
<dbReference type="GO" id="GO:0110001">
    <property type="term" value="C:toxin-antitoxin complex"/>
    <property type="evidence" value="ECO:0007669"/>
    <property type="project" value="InterPro"/>
</dbReference>
<dbReference type="EMBL" id="MWWX01000017">
    <property type="protein sequence ID" value="OZG60266.1"/>
    <property type="molecule type" value="Genomic_DNA"/>
</dbReference>
<keyword evidence="1" id="KW-0597">Phosphoprotein</keyword>
<evidence type="ECO:0000313" key="8">
    <source>
        <dbReference type="Proteomes" id="UP000216352"/>
    </source>
</evidence>
<organism evidence="7 8">
    <name type="scientific">Bifidobacterium lemurum</name>
    <dbReference type="NCBI Taxonomy" id="1603886"/>
    <lineage>
        <taxon>Bacteria</taxon>
        <taxon>Bacillati</taxon>
        <taxon>Actinomycetota</taxon>
        <taxon>Actinomycetes</taxon>
        <taxon>Bifidobacteriales</taxon>
        <taxon>Bifidobacteriaceae</taxon>
        <taxon>Bifidobacterium</taxon>
    </lineage>
</organism>
<dbReference type="Proteomes" id="UP000216352">
    <property type="component" value="Unassembled WGS sequence"/>
</dbReference>
<name>A0A261FN65_9BIFI</name>
<evidence type="ECO:0000256" key="4">
    <source>
        <dbReference type="ARBA" id="ARBA00022741"/>
    </source>
</evidence>
<dbReference type="InterPro" id="IPR008201">
    <property type="entry name" value="HepT-like"/>
</dbReference>
<dbReference type="STRING" id="1603886.GCA_001895165_01890"/>
<dbReference type="Gene3D" id="1.20.120.580">
    <property type="entry name" value="bsu32300-like"/>
    <property type="match status" value="1"/>
</dbReference>
<dbReference type="InterPro" id="IPR037038">
    <property type="entry name" value="HepT-like_sf"/>
</dbReference>
<protein>
    <submittedName>
        <fullName evidence="7">Antitoxin</fullName>
    </submittedName>
</protein>
<accession>A0A261FN65</accession>
<dbReference type="GO" id="GO:0004540">
    <property type="term" value="F:RNA nuclease activity"/>
    <property type="evidence" value="ECO:0007669"/>
    <property type="project" value="InterPro"/>
</dbReference>
<dbReference type="PANTHER" id="PTHR34139:SF1">
    <property type="entry name" value="RNASE MJ1380-RELATED"/>
    <property type="match status" value="1"/>
</dbReference>
<evidence type="ECO:0000256" key="3">
    <source>
        <dbReference type="ARBA" id="ARBA00022722"/>
    </source>
</evidence>
<keyword evidence="2" id="KW-1277">Toxin-antitoxin system</keyword>
<comment type="caution">
    <text evidence="7">The sequence shown here is derived from an EMBL/GenBank/DDBJ whole genome shotgun (WGS) entry which is preliminary data.</text>
</comment>
<evidence type="ECO:0000256" key="2">
    <source>
        <dbReference type="ARBA" id="ARBA00022649"/>
    </source>
</evidence>
<keyword evidence="3" id="KW-0540">Nuclease</keyword>
<dbReference type="AlphaFoldDB" id="A0A261FN65"/>
<dbReference type="Pfam" id="PF01934">
    <property type="entry name" value="HepT-like"/>
    <property type="match status" value="1"/>
</dbReference>
<keyword evidence="4" id="KW-0547">Nucleotide-binding</keyword>
<dbReference type="GO" id="GO:0016787">
    <property type="term" value="F:hydrolase activity"/>
    <property type="evidence" value="ECO:0007669"/>
    <property type="project" value="UniProtKB-KW"/>
</dbReference>
<evidence type="ECO:0000256" key="6">
    <source>
        <dbReference type="ARBA" id="ARBA00024207"/>
    </source>
</evidence>
<proteinExistence type="inferred from homology"/>
<comment type="similarity">
    <text evidence="6">Belongs to the HepT RNase toxin family.</text>
</comment>